<proteinExistence type="inferred from homology"/>
<dbReference type="InterPro" id="IPR049326">
    <property type="entry name" value="Rhodopsin_dom_fungi"/>
</dbReference>
<feature type="transmembrane region" description="Helical" evidence="6">
    <location>
        <begin position="6"/>
        <end position="29"/>
    </location>
</feature>
<evidence type="ECO:0000313" key="8">
    <source>
        <dbReference type="EMBL" id="KAK8040191.1"/>
    </source>
</evidence>
<comment type="similarity">
    <text evidence="5">Belongs to the SAT4 family.</text>
</comment>
<evidence type="ECO:0000313" key="9">
    <source>
        <dbReference type="Proteomes" id="UP001444661"/>
    </source>
</evidence>
<organism evidence="8 9">
    <name type="scientific">Apiospora rasikravindrae</name>
    <dbReference type="NCBI Taxonomy" id="990691"/>
    <lineage>
        <taxon>Eukaryota</taxon>
        <taxon>Fungi</taxon>
        <taxon>Dikarya</taxon>
        <taxon>Ascomycota</taxon>
        <taxon>Pezizomycotina</taxon>
        <taxon>Sordariomycetes</taxon>
        <taxon>Xylariomycetidae</taxon>
        <taxon>Amphisphaeriales</taxon>
        <taxon>Apiosporaceae</taxon>
        <taxon>Apiospora</taxon>
    </lineage>
</organism>
<feature type="transmembrane region" description="Helical" evidence="6">
    <location>
        <begin position="204"/>
        <end position="224"/>
    </location>
</feature>
<dbReference type="PANTHER" id="PTHR33048:SF47">
    <property type="entry name" value="INTEGRAL MEMBRANE PROTEIN-RELATED"/>
    <property type="match status" value="1"/>
</dbReference>
<comment type="subcellular location">
    <subcellularLocation>
        <location evidence="1">Membrane</location>
        <topology evidence="1">Multi-pass membrane protein</topology>
    </subcellularLocation>
</comment>
<keyword evidence="4 6" id="KW-0472">Membrane</keyword>
<evidence type="ECO:0000256" key="3">
    <source>
        <dbReference type="ARBA" id="ARBA00022989"/>
    </source>
</evidence>
<protein>
    <recommendedName>
        <fullName evidence="7">Rhodopsin domain-containing protein</fullName>
    </recommendedName>
</protein>
<evidence type="ECO:0000256" key="1">
    <source>
        <dbReference type="ARBA" id="ARBA00004141"/>
    </source>
</evidence>
<feature type="domain" description="Rhodopsin" evidence="7">
    <location>
        <begin position="25"/>
        <end position="269"/>
    </location>
</feature>
<keyword evidence="9" id="KW-1185">Reference proteome</keyword>
<keyword evidence="3 6" id="KW-1133">Transmembrane helix</keyword>
<evidence type="ECO:0000259" key="7">
    <source>
        <dbReference type="Pfam" id="PF20684"/>
    </source>
</evidence>
<feature type="transmembrane region" description="Helical" evidence="6">
    <location>
        <begin position="175"/>
        <end position="192"/>
    </location>
</feature>
<evidence type="ECO:0000256" key="2">
    <source>
        <dbReference type="ARBA" id="ARBA00022692"/>
    </source>
</evidence>
<feature type="transmembrane region" description="Helical" evidence="6">
    <location>
        <begin position="120"/>
        <end position="142"/>
    </location>
</feature>
<gene>
    <name evidence="8" type="ORF">PG993_008602</name>
</gene>
<name>A0ABR1T2A4_9PEZI</name>
<evidence type="ECO:0000256" key="6">
    <source>
        <dbReference type="SAM" id="Phobius"/>
    </source>
</evidence>
<sequence length="322" mass="35712">MNRYGLAILITSIIFSILALLLTGARIWARRITRRSLRLNDHIIIANSVLTFSLCVATEWAAVHAGIGEPRSKLTSTQAVSFRKFLWSAEIIVTFIIGTVKIGVLLFYQQVFATKPRFHTAANVLVGLCGAWTAVFVLLIVFKRFPVHNEWSLAASVPHHWNAGVMWTSMSASDILLDLAILTLPFPVLSSLKLGRRRKIQVGGIFCLGVFVAIGSAVRLVYFIRAEPIYGDPYYNFSDSVTNVVIWSIVEACVSIIAANLPLLAPLFKEGQGLRSLLHYGSKHSCDGVLNEQGRPDLQLKQFRTASTLDVRDRGFPQIECV</sequence>
<feature type="transmembrane region" description="Helical" evidence="6">
    <location>
        <begin position="85"/>
        <end position="108"/>
    </location>
</feature>
<dbReference type="InterPro" id="IPR052337">
    <property type="entry name" value="SAT4-like"/>
</dbReference>
<keyword evidence="2 6" id="KW-0812">Transmembrane</keyword>
<dbReference type="Pfam" id="PF20684">
    <property type="entry name" value="Fung_rhodopsin"/>
    <property type="match status" value="1"/>
</dbReference>
<dbReference type="PANTHER" id="PTHR33048">
    <property type="entry name" value="PTH11-LIKE INTEGRAL MEMBRANE PROTEIN (AFU_ORTHOLOGUE AFUA_5G11245)"/>
    <property type="match status" value="1"/>
</dbReference>
<dbReference type="EMBL" id="JAQQWK010000006">
    <property type="protein sequence ID" value="KAK8040191.1"/>
    <property type="molecule type" value="Genomic_DNA"/>
</dbReference>
<feature type="transmembrane region" description="Helical" evidence="6">
    <location>
        <begin position="41"/>
        <end position="65"/>
    </location>
</feature>
<comment type="caution">
    <text evidence="8">The sequence shown here is derived from an EMBL/GenBank/DDBJ whole genome shotgun (WGS) entry which is preliminary data.</text>
</comment>
<evidence type="ECO:0000256" key="4">
    <source>
        <dbReference type="ARBA" id="ARBA00023136"/>
    </source>
</evidence>
<evidence type="ECO:0000256" key="5">
    <source>
        <dbReference type="ARBA" id="ARBA00038359"/>
    </source>
</evidence>
<dbReference type="Proteomes" id="UP001444661">
    <property type="component" value="Unassembled WGS sequence"/>
</dbReference>
<accession>A0ABR1T2A4</accession>
<feature type="transmembrane region" description="Helical" evidence="6">
    <location>
        <begin position="244"/>
        <end position="268"/>
    </location>
</feature>
<reference evidence="8 9" key="1">
    <citation type="submission" date="2023-01" db="EMBL/GenBank/DDBJ databases">
        <title>Analysis of 21 Apiospora genomes using comparative genomics revels a genus with tremendous synthesis potential of carbohydrate active enzymes and secondary metabolites.</title>
        <authorList>
            <person name="Sorensen T."/>
        </authorList>
    </citation>
    <scope>NUCLEOTIDE SEQUENCE [LARGE SCALE GENOMIC DNA]</scope>
    <source>
        <strain evidence="8 9">CBS 33761</strain>
    </source>
</reference>